<evidence type="ECO:0000313" key="2">
    <source>
        <dbReference type="Proteomes" id="UP000044602"/>
    </source>
</evidence>
<sequence>HGHRDRACHDA</sequence>
<dbReference type="EMBL" id="CVQH01025086">
    <property type="protein sequence ID" value="CRK37926.1"/>
    <property type="molecule type" value="Genomic_DNA"/>
</dbReference>
<keyword evidence="2" id="KW-1185">Reference proteome</keyword>
<accession>A0A0G4MUE1</accession>
<organism evidence="1 2">
    <name type="scientific">Verticillium longisporum</name>
    <name type="common">Verticillium dahliae var. longisporum</name>
    <dbReference type="NCBI Taxonomy" id="100787"/>
    <lineage>
        <taxon>Eukaryota</taxon>
        <taxon>Fungi</taxon>
        <taxon>Dikarya</taxon>
        <taxon>Ascomycota</taxon>
        <taxon>Pezizomycotina</taxon>
        <taxon>Sordariomycetes</taxon>
        <taxon>Hypocreomycetidae</taxon>
        <taxon>Glomerellales</taxon>
        <taxon>Plectosphaerellaceae</taxon>
        <taxon>Verticillium</taxon>
    </lineage>
</organism>
<gene>
    <name evidence="1" type="ORF">BN1708_020400</name>
</gene>
<proteinExistence type="predicted"/>
<protein>
    <submittedName>
        <fullName evidence="1">Uncharacterized protein</fullName>
    </submittedName>
</protein>
<evidence type="ECO:0000313" key="1">
    <source>
        <dbReference type="EMBL" id="CRK37926.1"/>
    </source>
</evidence>
<name>A0A0G4MUE1_VERLO</name>
<reference evidence="1 2" key="1">
    <citation type="submission" date="2015-05" db="EMBL/GenBank/DDBJ databases">
        <authorList>
            <person name="Wang D.B."/>
            <person name="Wang M."/>
        </authorList>
    </citation>
    <scope>NUCLEOTIDE SEQUENCE [LARGE SCALE GENOMIC DNA]</scope>
    <source>
        <strain evidence="1">VL1</strain>
    </source>
</reference>
<feature type="non-terminal residue" evidence="1">
    <location>
        <position position="1"/>
    </location>
</feature>
<dbReference type="Proteomes" id="UP000044602">
    <property type="component" value="Unassembled WGS sequence"/>
</dbReference>